<dbReference type="Gene3D" id="3.90.660.50">
    <property type="match status" value="1"/>
</dbReference>
<protein>
    <submittedName>
        <fullName evidence="1">Phytoene dehydrogenase-related protein</fullName>
    </submittedName>
</protein>
<sequence>MIDVVVVGSGHNALTAACYLSESDLSVEVLERDTIAGGGVSSAERFPGHRVDRGSSAHIMVRHTGVIEELGLADHGLRYVDCDPWAFAPGAPGTDEPALVFHRDLDLTCDSIARACGHADAAAYRRFVGTWGPRSVRTMRAFSSPPTGPKLLRSFWGLGAPDGGSALSREFLTTGDALLDQTFDSERLKAALAWFGAQSGPPMSEPGTAPMVGFAALMHTLPPGRAVGGSGALTEALVSKLQSTGGSVALGDAVVSLSRRNDGWITTTASGRTVRSRMVVAGCHVLTTLDLLVAGGHDRAPVDAWRRAIRVGPGIGMAVRLATDALPRYESAENPSDATGGLQLLVRDRAQLRLAHGSASAGELPPRPVVLGMSFTALDPSVAPPGQHQVSLWSQWHPHTLSGGRTWRRDSGRIDPDDVAEREGDRIVAEIASYAPGFAESILARHVQSPTDIERELGMIGGNIMHVEMSLDQMMMWRPIPQLSSHRVPGADGLYLTGASTHPGGGVSAASGRSAARIALADARAGRLRRWISDKVR</sequence>
<dbReference type="STRING" id="398843.A3K89_00975"/>
<dbReference type="SUPFAM" id="SSF51905">
    <property type="entry name" value="FAD/NAD(P)-binding domain"/>
    <property type="match status" value="1"/>
</dbReference>
<proteinExistence type="predicted"/>
<organism evidence="1 2">
    <name type="scientific">Rhodococcoides kyotonense</name>
    <dbReference type="NCBI Taxonomy" id="398843"/>
    <lineage>
        <taxon>Bacteria</taxon>
        <taxon>Bacillati</taxon>
        <taxon>Actinomycetota</taxon>
        <taxon>Actinomycetes</taxon>
        <taxon>Mycobacteriales</taxon>
        <taxon>Nocardiaceae</taxon>
        <taxon>Rhodococcoides</taxon>
    </lineage>
</organism>
<dbReference type="PANTHER" id="PTHR10668">
    <property type="entry name" value="PHYTOENE DEHYDROGENASE"/>
    <property type="match status" value="1"/>
</dbReference>
<gene>
    <name evidence="1" type="ORF">SAMN05421642_111150</name>
</gene>
<dbReference type="AlphaFoldDB" id="A0A239KVQ3"/>
<dbReference type="Proteomes" id="UP000198327">
    <property type="component" value="Unassembled WGS sequence"/>
</dbReference>
<accession>A0A239KVQ3</accession>
<dbReference type="EMBL" id="FZOW01000011">
    <property type="protein sequence ID" value="SNT22436.1"/>
    <property type="molecule type" value="Genomic_DNA"/>
</dbReference>
<reference evidence="2" key="1">
    <citation type="submission" date="2017-06" db="EMBL/GenBank/DDBJ databases">
        <authorList>
            <person name="Varghese N."/>
            <person name="Submissions S."/>
        </authorList>
    </citation>
    <scope>NUCLEOTIDE SEQUENCE [LARGE SCALE GENOMIC DNA]</scope>
    <source>
        <strain evidence="2">JCM 23211</strain>
    </source>
</reference>
<dbReference type="OrthoDB" id="9774675at2"/>
<evidence type="ECO:0000313" key="1">
    <source>
        <dbReference type="EMBL" id="SNT22436.1"/>
    </source>
</evidence>
<dbReference type="PANTHER" id="PTHR10668:SF103">
    <property type="entry name" value="PYRIDINE NUCLEOTIDE-DISULFIDE OXIDOREDUCTASE DOMAIN-CONTAINING PROTEIN 2"/>
    <property type="match status" value="1"/>
</dbReference>
<dbReference type="Pfam" id="PF13450">
    <property type="entry name" value="NAD_binding_8"/>
    <property type="match status" value="1"/>
</dbReference>
<keyword evidence="2" id="KW-1185">Reference proteome</keyword>
<name>A0A239KVQ3_9NOCA</name>
<dbReference type="RefSeq" id="WP_089249033.1">
    <property type="nucleotide sequence ID" value="NZ_FZOW01000011.1"/>
</dbReference>
<dbReference type="GO" id="GO:0005829">
    <property type="term" value="C:cytosol"/>
    <property type="evidence" value="ECO:0007669"/>
    <property type="project" value="TreeGrafter"/>
</dbReference>
<evidence type="ECO:0000313" key="2">
    <source>
        <dbReference type="Proteomes" id="UP000198327"/>
    </source>
</evidence>
<dbReference type="Gene3D" id="3.50.50.60">
    <property type="entry name" value="FAD/NAD(P)-binding domain"/>
    <property type="match status" value="2"/>
</dbReference>
<dbReference type="InterPro" id="IPR036188">
    <property type="entry name" value="FAD/NAD-bd_sf"/>
</dbReference>